<dbReference type="RefSeq" id="WP_147850929.1">
    <property type="nucleotide sequence ID" value="NZ_VDUZ01000047.1"/>
</dbReference>
<organism evidence="1 2">
    <name type="scientific">Vineibacter terrae</name>
    <dbReference type="NCBI Taxonomy" id="2586908"/>
    <lineage>
        <taxon>Bacteria</taxon>
        <taxon>Pseudomonadati</taxon>
        <taxon>Pseudomonadota</taxon>
        <taxon>Alphaproteobacteria</taxon>
        <taxon>Hyphomicrobiales</taxon>
        <taxon>Vineibacter</taxon>
    </lineage>
</organism>
<dbReference type="AlphaFoldDB" id="A0A5C8PDJ0"/>
<comment type="caution">
    <text evidence="1">The sequence shown here is derived from an EMBL/GenBank/DDBJ whole genome shotgun (WGS) entry which is preliminary data.</text>
</comment>
<protein>
    <submittedName>
        <fullName evidence="1">Uncharacterized protein</fullName>
    </submittedName>
</protein>
<reference evidence="1 2" key="1">
    <citation type="submission" date="2019-06" db="EMBL/GenBank/DDBJ databases">
        <title>New taxonomy in bacterial strain CC-CFT640, isolated from vineyard.</title>
        <authorList>
            <person name="Lin S.-Y."/>
            <person name="Tsai C.-F."/>
            <person name="Young C.-C."/>
        </authorList>
    </citation>
    <scope>NUCLEOTIDE SEQUENCE [LARGE SCALE GENOMIC DNA]</scope>
    <source>
        <strain evidence="1 2">CC-CFT640</strain>
    </source>
</reference>
<evidence type="ECO:0000313" key="2">
    <source>
        <dbReference type="Proteomes" id="UP000321638"/>
    </source>
</evidence>
<evidence type="ECO:0000313" key="1">
    <source>
        <dbReference type="EMBL" id="TXL71192.1"/>
    </source>
</evidence>
<dbReference type="EMBL" id="VDUZ01000047">
    <property type="protein sequence ID" value="TXL71192.1"/>
    <property type="molecule type" value="Genomic_DNA"/>
</dbReference>
<keyword evidence="2" id="KW-1185">Reference proteome</keyword>
<name>A0A5C8PDJ0_9HYPH</name>
<proteinExistence type="predicted"/>
<accession>A0A5C8PDJ0</accession>
<sequence>MSDTVIWYTYRRSDKPYSSKIAVQGPVWMEDDGRLPIAQAKERCMARGDYAVEAWRGEAPKGE</sequence>
<dbReference type="Proteomes" id="UP000321638">
    <property type="component" value="Unassembled WGS sequence"/>
</dbReference>
<gene>
    <name evidence="1" type="ORF">FHP25_31275</name>
</gene>